<dbReference type="InterPro" id="IPR007431">
    <property type="entry name" value="ACP_PD"/>
</dbReference>
<dbReference type="Pfam" id="PF04336">
    <property type="entry name" value="ACP_PD"/>
    <property type="match status" value="1"/>
</dbReference>
<dbReference type="PIRSF" id="PIRSF011489">
    <property type="entry name" value="DUF479"/>
    <property type="match status" value="1"/>
</dbReference>
<dbReference type="RefSeq" id="WP_261695071.1">
    <property type="nucleotide sequence ID" value="NZ_CP104694.1"/>
</dbReference>
<name>A0ABY6BED1_9GAMM</name>
<reference evidence="5" key="1">
    <citation type="submission" date="2022-09" db="EMBL/GenBank/DDBJ databases">
        <title>Tahibacter sp. nov., isolated from a fresh water.</title>
        <authorList>
            <person name="Baek J.H."/>
            <person name="Lee J.K."/>
            <person name="Kim J.M."/>
            <person name="Jeon C.O."/>
        </authorList>
    </citation>
    <scope>NUCLEOTIDE SEQUENCE</scope>
    <source>
        <strain evidence="5">W38</strain>
    </source>
</reference>
<evidence type="ECO:0000256" key="2">
    <source>
        <dbReference type="ARBA" id="ARBA00022801"/>
    </source>
</evidence>
<accession>A0ABY6BED1</accession>
<dbReference type="PANTHER" id="PTHR38764:SF1">
    <property type="entry name" value="ACYL CARRIER PROTEIN PHOSPHODIESTERASE"/>
    <property type="match status" value="1"/>
</dbReference>
<dbReference type="EMBL" id="CP104694">
    <property type="protein sequence ID" value="UXI68109.1"/>
    <property type="molecule type" value="Genomic_DNA"/>
</dbReference>
<dbReference type="Proteomes" id="UP001064632">
    <property type="component" value="Chromosome"/>
</dbReference>
<evidence type="ECO:0000313" key="6">
    <source>
        <dbReference type="Proteomes" id="UP001064632"/>
    </source>
</evidence>
<keyword evidence="4" id="KW-0276">Fatty acid metabolism</keyword>
<keyword evidence="4" id="KW-0275">Fatty acid biosynthesis</keyword>
<gene>
    <name evidence="5" type="ORF">N4264_00190</name>
</gene>
<keyword evidence="6" id="KW-1185">Reference proteome</keyword>
<evidence type="ECO:0000256" key="1">
    <source>
        <dbReference type="ARBA" id="ARBA00022516"/>
    </source>
</evidence>
<evidence type="ECO:0000256" key="3">
    <source>
        <dbReference type="ARBA" id="ARBA00023098"/>
    </source>
</evidence>
<evidence type="ECO:0000256" key="4">
    <source>
        <dbReference type="ARBA" id="ARBA00023160"/>
    </source>
</evidence>
<sequence>MNLLAHALIAGANPDHVIGSVMGDFVHGVLPTSLPPAVLDGVRLHRAVDSYTDSHPIIVNLRTQFQPPFRRFSGMLVDVWFDHLLSRDFTRWDARPLDAYCDQLHALFDTHAERLPADMWRFIRFMREYGLPAGYRERPAIGEVYQRMARRFSRPTPLAQAMPVMESLDQPLEDAFNAFFPELTAFAADWLARQSKSAAPAEARETSANR</sequence>
<keyword evidence="2" id="KW-0378">Hydrolase</keyword>
<dbReference type="PANTHER" id="PTHR38764">
    <property type="entry name" value="ACYL CARRIER PROTEIN PHOSPHODIESTERASE"/>
    <property type="match status" value="1"/>
</dbReference>
<protein>
    <submittedName>
        <fullName evidence="5">ACP phosphodiesterase</fullName>
    </submittedName>
</protein>
<keyword evidence="3" id="KW-0443">Lipid metabolism</keyword>
<evidence type="ECO:0000313" key="5">
    <source>
        <dbReference type="EMBL" id="UXI68109.1"/>
    </source>
</evidence>
<proteinExistence type="predicted"/>
<organism evidence="5 6">
    <name type="scientific">Tahibacter amnicola</name>
    <dbReference type="NCBI Taxonomy" id="2976241"/>
    <lineage>
        <taxon>Bacteria</taxon>
        <taxon>Pseudomonadati</taxon>
        <taxon>Pseudomonadota</taxon>
        <taxon>Gammaproteobacteria</taxon>
        <taxon>Lysobacterales</taxon>
        <taxon>Rhodanobacteraceae</taxon>
        <taxon>Tahibacter</taxon>
    </lineage>
</organism>
<keyword evidence="1" id="KW-0444">Lipid biosynthesis</keyword>